<evidence type="ECO:0000256" key="2">
    <source>
        <dbReference type="ARBA" id="ARBA00006214"/>
    </source>
</evidence>
<reference evidence="12 13" key="1">
    <citation type="submission" date="2016-11" db="EMBL/GenBank/DDBJ databases">
        <title>Whole genomes of Flavobacteriaceae.</title>
        <authorList>
            <person name="Stine C."/>
            <person name="Li C."/>
            <person name="Tadesse D."/>
        </authorList>
    </citation>
    <scope>NUCLEOTIDE SEQUENCE [LARGE SCALE GENOMIC DNA]</scope>
    <source>
        <strain evidence="12 13">CCUG 59446</strain>
    </source>
</reference>
<comment type="caution">
    <text evidence="12">The sequence shown here is derived from an EMBL/GenBank/DDBJ whole genome shotgun (WGS) entry which is preliminary data.</text>
</comment>
<evidence type="ECO:0000256" key="10">
    <source>
        <dbReference type="SAM" id="Phobius"/>
    </source>
</evidence>
<keyword evidence="3 10" id="KW-0812">Transmembrane</keyword>
<name>A0A226I094_9FLAO</name>
<feature type="non-terminal residue" evidence="12">
    <location>
        <position position="314"/>
    </location>
</feature>
<evidence type="ECO:0000313" key="13">
    <source>
        <dbReference type="Proteomes" id="UP000198336"/>
    </source>
</evidence>
<dbReference type="CDD" id="cd12921">
    <property type="entry name" value="VKOR_4"/>
    <property type="match status" value="1"/>
</dbReference>
<keyword evidence="6" id="KW-0560">Oxidoreductase</keyword>
<keyword evidence="5 10" id="KW-1133">Transmembrane helix</keyword>
<comment type="subcellular location">
    <subcellularLocation>
        <location evidence="1">Membrane</location>
        <topology evidence="1">Multi-pass membrane protein</topology>
    </subcellularLocation>
</comment>
<dbReference type="GO" id="GO:0016020">
    <property type="term" value="C:membrane"/>
    <property type="evidence" value="ECO:0007669"/>
    <property type="project" value="UniProtKB-SubCell"/>
</dbReference>
<dbReference type="GO" id="GO:0016491">
    <property type="term" value="F:oxidoreductase activity"/>
    <property type="evidence" value="ECO:0007669"/>
    <property type="project" value="UniProtKB-KW"/>
</dbReference>
<dbReference type="RefSeq" id="WP_133063519.1">
    <property type="nucleotide sequence ID" value="NZ_MUHA01000012.1"/>
</dbReference>
<accession>A0A226I094</accession>
<evidence type="ECO:0000256" key="8">
    <source>
        <dbReference type="ARBA" id="ARBA00023157"/>
    </source>
</evidence>
<dbReference type="InterPro" id="IPR012932">
    <property type="entry name" value="VKOR"/>
</dbReference>
<feature type="transmembrane region" description="Helical" evidence="10">
    <location>
        <begin position="161"/>
        <end position="179"/>
    </location>
</feature>
<organism evidence="12 13">
    <name type="scientific">Flavobacterium oncorhynchi</name>
    <dbReference type="NCBI Taxonomy" id="728056"/>
    <lineage>
        <taxon>Bacteria</taxon>
        <taxon>Pseudomonadati</taxon>
        <taxon>Bacteroidota</taxon>
        <taxon>Flavobacteriia</taxon>
        <taxon>Flavobacteriales</taxon>
        <taxon>Flavobacteriaceae</taxon>
        <taxon>Flavobacterium</taxon>
    </lineage>
</organism>
<sequence length="314" mass="36293">MNAFFNFLFQYLKKEEIPLDEPEFLFQVQSHPSYPSLLAISDTLSFFNIDNAAVRVEFSEIDNLPDRFVTLLSENLSASQFHFLEKNSHGYFSFKNKKKTKVSKLSLESRWNNMVFLAESSDEGKGKIKRKEKQQFYMLLSLVSLIFFSLIISSYHTDYKTFLFFFFPVIGLLFSVAALKDLFGAKSKLINNFCNITVSTSCTTVVSSDKWKIFKTLNFSDLTIYFFTTQFLGLFILILLGDSVVFFSIQKCALILSIPVILASLYYQKFVEKKWCPICLVIIGIIIIEMIYLFSFQSNDFKLVYKPLIANSGY</sequence>
<evidence type="ECO:0000256" key="6">
    <source>
        <dbReference type="ARBA" id="ARBA00023002"/>
    </source>
</evidence>
<evidence type="ECO:0000256" key="7">
    <source>
        <dbReference type="ARBA" id="ARBA00023136"/>
    </source>
</evidence>
<feature type="transmembrane region" description="Helical" evidence="10">
    <location>
        <begin position="275"/>
        <end position="295"/>
    </location>
</feature>
<feature type="transmembrane region" description="Helical" evidence="10">
    <location>
        <begin position="136"/>
        <end position="155"/>
    </location>
</feature>
<keyword evidence="8" id="KW-1015">Disulfide bond</keyword>
<dbReference type="EMBL" id="MUHA01000012">
    <property type="protein sequence ID" value="OXA99792.1"/>
    <property type="molecule type" value="Genomic_DNA"/>
</dbReference>
<comment type="similarity">
    <text evidence="2">Belongs to the VKOR family.</text>
</comment>
<evidence type="ECO:0000313" key="12">
    <source>
        <dbReference type="EMBL" id="OXA99792.1"/>
    </source>
</evidence>
<keyword evidence="7 10" id="KW-0472">Membrane</keyword>
<proteinExistence type="inferred from homology"/>
<evidence type="ECO:0000256" key="4">
    <source>
        <dbReference type="ARBA" id="ARBA00022719"/>
    </source>
</evidence>
<protein>
    <recommendedName>
        <fullName evidence="11">Vitamin K epoxide reductase domain-containing protein</fullName>
    </recommendedName>
</protein>
<evidence type="ECO:0000256" key="1">
    <source>
        <dbReference type="ARBA" id="ARBA00004141"/>
    </source>
</evidence>
<evidence type="ECO:0000256" key="3">
    <source>
        <dbReference type="ARBA" id="ARBA00022692"/>
    </source>
</evidence>
<feature type="domain" description="Vitamin K epoxide reductase" evidence="11">
    <location>
        <begin position="165"/>
        <end position="292"/>
    </location>
</feature>
<gene>
    <name evidence="12" type="ORF">B0A75_09715</name>
</gene>
<evidence type="ECO:0000259" key="11">
    <source>
        <dbReference type="Pfam" id="PF07884"/>
    </source>
</evidence>
<evidence type="ECO:0000256" key="5">
    <source>
        <dbReference type="ARBA" id="ARBA00022989"/>
    </source>
</evidence>
<dbReference type="AlphaFoldDB" id="A0A226I094"/>
<keyword evidence="13" id="KW-1185">Reference proteome</keyword>
<dbReference type="InterPro" id="IPR038354">
    <property type="entry name" value="VKOR_sf"/>
</dbReference>
<dbReference type="Proteomes" id="UP000198336">
    <property type="component" value="Unassembled WGS sequence"/>
</dbReference>
<dbReference type="Pfam" id="PF07884">
    <property type="entry name" value="VKOR"/>
    <property type="match status" value="1"/>
</dbReference>
<keyword evidence="4" id="KW-0874">Quinone</keyword>
<feature type="transmembrane region" description="Helical" evidence="10">
    <location>
        <begin position="222"/>
        <end position="241"/>
    </location>
</feature>
<keyword evidence="9" id="KW-0676">Redox-active center</keyword>
<dbReference type="GO" id="GO:0048038">
    <property type="term" value="F:quinone binding"/>
    <property type="evidence" value="ECO:0007669"/>
    <property type="project" value="UniProtKB-KW"/>
</dbReference>
<feature type="transmembrane region" description="Helical" evidence="10">
    <location>
        <begin position="247"/>
        <end position="268"/>
    </location>
</feature>
<dbReference type="Gene3D" id="1.20.1440.130">
    <property type="entry name" value="VKOR domain"/>
    <property type="match status" value="1"/>
</dbReference>
<evidence type="ECO:0000256" key="9">
    <source>
        <dbReference type="ARBA" id="ARBA00023284"/>
    </source>
</evidence>